<comment type="caution">
    <text evidence="4">The sequence shown here is derived from an EMBL/GenBank/DDBJ whole genome shotgun (WGS) entry which is preliminary data.</text>
</comment>
<keyword evidence="4" id="KW-0067">ATP-binding</keyword>
<evidence type="ECO:0000256" key="2">
    <source>
        <dbReference type="SAM" id="MobiDB-lite"/>
    </source>
</evidence>
<dbReference type="CDD" id="cd18042">
    <property type="entry name" value="DEXXQc_SETX"/>
    <property type="match status" value="1"/>
</dbReference>
<dbReference type="PANTHER" id="PTHR10887:SF538">
    <property type="entry name" value="HELICASE MAGATAMA 3-RELATED"/>
    <property type="match status" value="1"/>
</dbReference>
<keyword evidence="4" id="KW-0547">Nucleotide-binding</keyword>
<comment type="catalytic activity">
    <reaction evidence="1">
        <text>ATP + H2O = ADP + phosphate + H(+)</text>
        <dbReference type="Rhea" id="RHEA:13065"/>
        <dbReference type="ChEBI" id="CHEBI:15377"/>
        <dbReference type="ChEBI" id="CHEBI:15378"/>
        <dbReference type="ChEBI" id="CHEBI:30616"/>
        <dbReference type="ChEBI" id="CHEBI:43474"/>
        <dbReference type="ChEBI" id="CHEBI:456216"/>
        <dbReference type="EC" id="3.6.4.12"/>
    </reaction>
    <physiologicalReaction direction="left-to-right" evidence="1">
        <dbReference type="Rhea" id="RHEA:13066"/>
    </physiologicalReaction>
</comment>
<evidence type="ECO:0000259" key="3">
    <source>
        <dbReference type="SMART" id="SM00487"/>
    </source>
</evidence>
<feature type="compositionally biased region" description="Acidic residues" evidence="2">
    <location>
        <begin position="803"/>
        <end position="823"/>
    </location>
</feature>
<reference evidence="4" key="1">
    <citation type="submission" date="2018-10" db="EMBL/GenBank/DDBJ databases">
        <title>Population genomic analysis revealed the cold adaptation of white poplar.</title>
        <authorList>
            <person name="Liu Y.-J."/>
        </authorList>
    </citation>
    <scope>NUCLEOTIDE SEQUENCE [LARGE SCALE GENOMIC DNA]</scope>
    <source>
        <strain evidence="4">PAL-ZL1</strain>
    </source>
</reference>
<keyword evidence="4" id="KW-0378">Hydrolase</keyword>
<organism evidence="4">
    <name type="scientific">Populus alba</name>
    <name type="common">White poplar</name>
    <dbReference type="NCBI Taxonomy" id="43335"/>
    <lineage>
        <taxon>Eukaryota</taxon>
        <taxon>Viridiplantae</taxon>
        <taxon>Streptophyta</taxon>
        <taxon>Embryophyta</taxon>
        <taxon>Tracheophyta</taxon>
        <taxon>Spermatophyta</taxon>
        <taxon>Magnoliopsida</taxon>
        <taxon>eudicotyledons</taxon>
        <taxon>Gunneridae</taxon>
        <taxon>Pentapetalae</taxon>
        <taxon>rosids</taxon>
        <taxon>fabids</taxon>
        <taxon>Malpighiales</taxon>
        <taxon>Salicaceae</taxon>
        <taxon>Saliceae</taxon>
        <taxon>Populus</taxon>
    </lineage>
</organism>
<dbReference type="FunFam" id="3.40.50.300:FF:002371">
    <property type="entry name" value="Predicted protein"/>
    <property type="match status" value="1"/>
</dbReference>
<dbReference type="PANTHER" id="PTHR10887">
    <property type="entry name" value="DNA2/NAM7 HELICASE FAMILY"/>
    <property type="match status" value="1"/>
</dbReference>
<evidence type="ECO:0000313" key="4">
    <source>
        <dbReference type="EMBL" id="TKS12919.1"/>
    </source>
</evidence>
<evidence type="ECO:0000256" key="1">
    <source>
        <dbReference type="ARBA" id="ARBA00048432"/>
    </source>
</evidence>
<dbReference type="Gene3D" id="3.40.50.300">
    <property type="entry name" value="P-loop containing nucleotide triphosphate hydrolases"/>
    <property type="match status" value="2"/>
</dbReference>
<accession>A0A4U5QRA9</accession>
<dbReference type="STRING" id="43335.A0A4U5QRA9"/>
<dbReference type="Pfam" id="PF13086">
    <property type="entry name" value="AAA_11"/>
    <property type="match status" value="2"/>
</dbReference>
<dbReference type="CDD" id="cd18808">
    <property type="entry name" value="SF1_C_Upf1"/>
    <property type="match status" value="1"/>
</dbReference>
<sequence>MAVDKDRLREEEEASFVRFCKIILGWDYFGLLTEAAKQKKERGKRGGSGLRQVKNTYKDVDDYLATFEPLLFEEVKAQIIQKKDDEEVTEWVLRLVVECNESEGFLLPSVTYGDDEGEKIVQNDLLLLSEDQFKEGAGKFPQVYAFALVEQRQHNLLRLRMFLAGEVMNLNTDVIESRTRLLKMHGLITSPGLLHEKRLFSLKICSLSTISREYFALRSIGSLPFKDLILTAADKSSGSEDQAWKVSQPLSEHFQGSLNKSQMEAIDAGLLRKAFVLIQGPPGTGKTQTILALLSAILHATPTRVHTMAGLHETKRGSKLPIQEKYNHWARASPWWTGNNPRDKNMPKDGDDGFFPTSGNDFKPEVIASSRKYHVRVLVCAPSNSALDEIVLRLLKTGVHDENVRSYNPKIVRIGLKAHHSVQSVCMDNLVKQKQGESASDKQKHRTAGGDTDSIRAAILEESVIVFSTLSFSGSALFSKLNHGFDVVIIDEAAQAIEPATLVPLVNGCKQVFLVGDPVQLPATVISPTAGKFGYGTSLFERFQRAGYPVNMLKMQYRMHPEIRSFPSSEFYAEALQDADDLERRTTRDWHQYHCFGPFCFFDVHEGKESQPSGSGSWVNVDEVEFVLLLYHKLVTMYPELRSSSQFAIISPYRHQVKLFQDRFRDAFGQESKKFVDIQTVDGFQGREKDVAIFSCVRSNDDRRIGFVSDARRMNVGITRAKSSVLVVGSASTLRNDEHWNNLVESAEKRNVLFKVSKPYSSFFSDSNLNSMKVERSLPDGLDTEDMEINELMDVNRGHADEEQAEDNDLEDAEMDGGGYDED</sequence>
<feature type="domain" description="Helicase ATP-binding" evidence="3">
    <location>
        <begin position="254"/>
        <end position="545"/>
    </location>
</feature>
<dbReference type="AlphaFoldDB" id="A0A4U5QRA9"/>
<keyword evidence="4" id="KW-0347">Helicase</keyword>
<dbReference type="InterPro" id="IPR041679">
    <property type="entry name" value="DNA2/NAM7-like_C"/>
</dbReference>
<dbReference type="SMART" id="SM00487">
    <property type="entry name" value="DEXDc"/>
    <property type="match status" value="1"/>
</dbReference>
<dbReference type="InterPro" id="IPR045055">
    <property type="entry name" value="DNA2/NAM7-like"/>
</dbReference>
<dbReference type="InterPro" id="IPR014001">
    <property type="entry name" value="Helicase_ATP-bd"/>
</dbReference>
<name>A0A4U5QRA9_POPAL</name>
<proteinExistence type="predicted"/>
<dbReference type="InterPro" id="IPR041677">
    <property type="entry name" value="DNA2/NAM7_AAA_11"/>
</dbReference>
<dbReference type="InterPro" id="IPR027417">
    <property type="entry name" value="P-loop_NTPase"/>
</dbReference>
<dbReference type="EMBL" id="RCHU01000143">
    <property type="protein sequence ID" value="TKS12919.1"/>
    <property type="molecule type" value="Genomic_DNA"/>
</dbReference>
<dbReference type="GO" id="GO:0003678">
    <property type="term" value="F:DNA helicase activity"/>
    <property type="evidence" value="ECO:0007669"/>
    <property type="project" value="UniProtKB-EC"/>
</dbReference>
<dbReference type="InterPro" id="IPR047187">
    <property type="entry name" value="SF1_C_Upf1"/>
</dbReference>
<dbReference type="Pfam" id="PF13087">
    <property type="entry name" value="AAA_12"/>
    <property type="match status" value="1"/>
</dbReference>
<feature type="region of interest" description="Disordered" evidence="2">
    <location>
        <begin position="794"/>
        <end position="823"/>
    </location>
</feature>
<dbReference type="SUPFAM" id="SSF52540">
    <property type="entry name" value="P-loop containing nucleoside triphosphate hydrolases"/>
    <property type="match status" value="1"/>
</dbReference>
<gene>
    <name evidence="4" type="ORF">D5086_0000058710</name>
</gene>
<protein>
    <submittedName>
        <fullName evidence="4">Putative helicase MAGATAMA 3 isoform X2</fullName>
    </submittedName>
</protein>